<reference evidence="2 3" key="1">
    <citation type="submission" date="2023-09" db="EMBL/GenBank/DDBJ databases">
        <title>Genomes of two closely related lineages of the louse Polyplax serrata with different host specificities.</title>
        <authorList>
            <person name="Martinu J."/>
            <person name="Tarabai H."/>
            <person name="Stefka J."/>
            <person name="Hypsa V."/>
        </authorList>
    </citation>
    <scope>NUCLEOTIDE SEQUENCE [LARGE SCALE GENOMIC DNA]</scope>
    <source>
        <strain evidence="2">98ZLc_SE</strain>
    </source>
</reference>
<feature type="region of interest" description="Disordered" evidence="1">
    <location>
        <begin position="79"/>
        <end position="118"/>
    </location>
</feature>
<proteinExistence type="predicted"/>
<sequence length="118" mass="12818">MAVKKKLEKSKQPKGRGRDLVNVDDGTPEMLALEGIAATKNMTMPQKENCSSGGLQKEYDMWCMKRNISSFAYVPGKIQMQAGEQSETDPPEVGEGSPGCGTDSMQFPSLVIADDEDT</sequence>
<organism evidence="2 3">
    <name type="scientific">Polyplax serrata</name>
    <name type="common">Common mouse louse</name>
    <dbReference type="NCBI Taxonomy" id="468196"/>
    <lineage>
        <taxon>Eukaryota</taxon>
        <taxon>Metazoa</taxon>
        <taxon>Ecdysozoa</taxon>
        <taxon>Arthropoda</taxon>
        <taxon>Hexapoda</taxon>
        <taxon>Insecta</taxon>
        <taxon>Pterygota</taxon>
        <taxon>Neoptera</taxon>
        <taxon>Paraneoptera</taxon>
        <taxon>Psocodea</taxon>
        <taxon>Troctomorpha</taxon>
        <taxon>Phthiraptera</taxon>
        <taxon>Anoplura</taxon>
        <taxon>Polyplacidae</taxon>
        <taxon>Polyplax</taxon>
    </lineage>
</organism>
<gene>
    <name evidence="2" type="ORF">RUM44_013160</name>
</gene>
<dbReference type="Proteomes" id="UP001359485">
    <property type="component" value="Unassembled WGS sequence"/>
</dbReference>
<keyword evidence="3" id="KW-1185">Reference proteome</keyword>
<evidence type="ECO:0000313" key="2">
    <source>
        <dbReference type="EMBL" id="KAK6641449.1"/>
    </source>
</evidence>
<evidence type="ECO:0000313" key="3">
    <source>
        <dbReference type="Proteomes" id="UP001359485"/>
    </source>
</evidence>
<dbReference type="EMBL" id="JAWJWF010000001">
    <property type="protein sequence ID" value="KAK6641449.1"/>
    <property type="molecule type" value="Genomic_DNA"/>
</dbReference>
<name>A0ABR1BFA9_POLSC</name>
<feature type="compositionally biased region" description="Basic residues" evidence="1">
    <location>
        <begin position="1"/>
        <end position="15"/>
    </location>
</feature>
<evidence type="ECO:0000256" key="1">
    <source>
        <dbReference type="SAM" id="MobiDB-lite"/>
    </source>
</evidence>
<accession>A0ABR1BFA9</accession>
<comment type="caution">
    <text evidence="2">The sequence shown here is derived from an EMBL/GenBank/DDBJ whole genome shotgun (WGS) entry which is preliminary data.</text>
</comment>
<protein>
    <submittedName>
        <fullName evidence="2">Uncharacterized protein</fullName>
    </submittedName>
</protein>
<feature type="region of interest" description="Disordered" evidence="1">
    <location>
        <begin position="1"/>
        <end position="26"/>
    </location>
</feature>